<dbReference type="InterPro" id="IPR005112">
    <property type="entry name" value="dDENN_dom"/>
</dbReference>
<dbReference type="PANTHER" id="PTHR13196">
    <property type="entry name" value="DENN DOMAIN-CONTAINING"/>
    <property type="match status" value="1"/>
</dbReference>
<keyword evidence="6" id="KW-1185">Reference proteome</keyword>
<dbReference type="GO" id="GO:0006897">
    <property type="term" value="P:endocytosis"/>
    <property type="evidence" value="ECO:0007669"/>
    <property type="project" value="TreeGrafter"/>
</dbReference>
<dbReference type="SMART" id="SM00801">
    <property type="entry name" value="dDENN"/>
    <property type="match status" value="1"/>
</dbReference>
<dbReference type="Proteomes" id="UP001283361">
    <property type="component" value="Unassembled WGS sequence"/>
</dbReference>
<feature type="compositionally biased region" description="Polar residues" evidence="3">
    <location>
        <begin position="915"/>
        <end position="932"/>
    </location>
</feature>
<feature type="region of interest" description="Disordered" evidence="3">
    <location>
        <begin position="437"/>
        <end position="533"/>
    </location>
</feature>
<dbReference type="PROSITE" id="PS50211">
    <property type="entry name" value="DENN"/>
    <property type="match status" value="1"/>
</dbReference>
<dbReference type="Gene3D" id="3.40.50.11500">
    <property type="match status" value="1"/>
</dbReference>
<dbReference type="InterPro" id="IPR040032">
    <property type="entry name" value="DENND1A/B/C"/>
</dbReference>
<gene>
    <name evidence="5" type="ORF">RRG08_013489</name>
</gene>
<dbReference type="PANTHER" id="PTHR13196:SF14">
    <property type="entry name" value="UDENN DOMAIN-CONTAINING PROTEIN"/>
    <property type="match status" value="1"/>
</dbReference>
<dbReference type="AlphaFoldDB" id="A0AAE0Y0I2"/>
<evidence type="ECO:0000259" key="4">
    <source>
        <dbReference type="PROSITE" id="PS50211"/>
    </source>
</evidence>
<dbReference type="Pfam" id="PF03456">
    <property type="entry name" value="uDENN"/>
    <property type="match status" value="1"/>
</dbReference>
<feature type="compositionally biased region" description="Pro residues" evidence="3">
    <location>
        <begin position="664"/>
        <end position="673"/>
    </location>
</feature>
<feature type="compositionally biased region" description="Low complexity" evidence="3">
    <location>
        <begin position="984"/>
        <end position="1004"/>
    </location>
</feature>
<reference evidence="5" key="1">
    <citation type="journal article" date="2023" name="G3 (Bethesda)">
        <title>A reference genome for the long-term kleptoplast-retaining sea slug Elysia crispata morphotype clarki.</title>
        <authorList>
            <person name="Eastman K.E."/>
            <person name="Pendleton A.L."/>
            <person name="Shaikh M.A."/>
            <person name="Suttiyut T."/>
            <person name="Ogas R."/>
            <person name="Tomko P."/>
            <person name="Gavelis G."/>
            <person name="Widhalm J.R."/>
            <person name="Wisecaver J.H."/>
        </authorList>
    </citation>
    <scope>NUCLEOTIDE SEQUENCE</scope>
    <source>
        <strain evidence="5">ECLA1</strain>
    </source>
</reference>
<feature type="compositionally biased region" description="Polar residues" evidence="3">
    <location>
        <begin position="967"/>
        <end position="981"/>
    </location>
</feature>
<dbReference type="SMART" id="SM00799">
    <property type="entry name" value="DENN"/>
    <property type="match status" value="1"/>
</dbReference>
<feature type="region of interest" description="Disordered" evidence="3">
    <location>
        <begin position="915"/>
        <end position="1084"/>
    </location>
</feature>
<dbReference type="EMBL" id="JAWDGP010007172">
    <property type="protein sequence ID" value="KAK3728762.1"/>
    <property type="molecule type" value="Genomic_DNA"/>
</dbReference>
<feature type="domain" description="UDENN" evidence="4">
    <location>
        <begin position="13"/>
        <end position="382"/>
    </location>
</feature>
<feature type="compositionally biased region" description="Polar residues" evidence="3">
    <location>
        <begin position="814"/>
        <end position="825"/>
    </location>
</feature>
<sequence>MGSRIREKPERLFEVFMEVAKPDGQGEVPFVVQQFPENYDDKEALNMIPKFVFPCDSDASKVDHFSFVLTDVDSMFRFGYCRHSTGHQTCLCIVSWLPWCEIFYKMLDLLAELTNRSELNQVQDFLHATYEHEVPASKVPVTIVVNEEMFNFTAPDPNILPSIPGSRNLTEYYNAVDTANMMLIFASMLQERRVYMTSKKLSRLTSCVFAAEALLYPMHWQHIFIPVLPAYLIEYLSSPIPYLIGIHGNLIPKLTEQRVDVADAVVVDLDTNTVTTEHDDLANLPEDVLNSLRKDLKTETLRISMMKTGDAISMAFLKALVKLIGGYRDALKFRPGEPITFDPKAFVQSRSSQTTRAFLEGMLSLQIFMQFIHGRLEILNAGIGFRDIFEQQATFYADKLNSQSRYEKWLEIAKKKSKNGFMGVKVKAAPMMSTAVNSLKEQSKRAMTKISGLTDNEDKKSGSFKPTGGVIHNKHGKYRPTSTDEAGQKSERPPRPPPPSSRSKRDSLNRPQSATVRNTLGHSSEKDESHDDSQLRLSYHTMDMSLMGDSDIQAAMLRSASAEVLPSEGSMGSSSTPSSVSLEETDSANIPFGALNSSDEGLSMLAASDQDSVSQRASSKEESLSAPVAPPRTKRKSPNPSPMASPYVSANRARPNATSTPVAPHIPGPPRPLPRQSSLRLAETQQMDSRATATVQDAPLIKFDSSESGTPDSDLFDPLASGKPRSVVDDVRSAGEDSQYPEENGDEVDGQPLQRNRDSRSSLSRAKAFRRESPAVPLRPAYKDDSPEHSLSTSTPKREPRQDLFDPLSDIAGVSTSDNGGTTDVQEQDHKAEERRRKSSQLLQHEWSLDSLASMTLPSNPARMRNATNNPFLIGNQLASQPHSNYYSLAYAGSGPLPPPGRLPTSFLAPFDQTRSSMPLPGPSTQTRSSVLQPAPAGSTMQGTLSSLPGSSPFGNSSYKLPIPARAQSQNLNPNPFTSASGRLLPAPIPSSTSTSARRTLPTAPGTGISASAVTSPNSSNRPAASTKSQADLLSDLIGINFGGGSQQPAHPPTQRQQQQQQQPTATTQPPASSQSQPRWETFD</sequence>
<feature type="compositionally biased region" description="Basic and acidic residues" evidence="3">
    <location>
        <begin position="726"/>
        <end position="735"/>
    </location>
</feature>
<dbReference type="Pfam" id="PF03455">
    <property type="entry name" value="dDENN"/>
    <property type="match status" value="1"/>
</dbReference>
<dbReference type="InterPro" id="IPR043153">
    <property type="entry name" value="DENN_C"/>
</dbReference>
<feature type="compositionally biased region" description="Low complexity" evidence="3">
    <location>
        <begin position="1047"/>
        <end position="1078"/>
    </location>
</feature>
<evidence type="ECO:0000256" key="1">
    <source>
        <dbReference type="ARBA" id="ARBA00004132"/>
    </source>
</evidence>
<name>A0AAE0Y0I2_9GAST</name>
<dbReference type="GO" id="GO:0005085">
    <property type="term" value="F:guanyl-nucleotide exchange factor activity"/>
    <property type="evidence" value="ECO:0007669"/>
    <property type="project" value="InterPro"/>
</dbReference>
<feature type="region of interest" description="Disordered" evidence="3">
    <location>
        <begin position="563"/>
        <end position="843"/>
    </location>
</feature>
<proteinExistence type="predicted"/>
<dbReference type="Gene3D" id="6.10.140.1000">
    <property type="match status" value="1"/>
</dbReference>
<dbReference type="Gene3D" id="3.30.450.200">
    <property type="match status" value="1"/>
</dbReference>
<accession>A0AAE0Y0I2</accession>
<feature type="compositionally biased region" description="Polar residues" evidence="3">
    <location>
        <begin position="683"/>
        <end position="695"/>
    </location>
</feature>
<dbReference type="InterPro" id="IPR001194">
    <property type="entry name" value="cDENN_dom"/>
</dbReference>
<dbReference type="GO" id="GO:1901981">
    <property type="term" value="F:phosphatidylinositol phosphate binding"/>
    <property type="evidence" value="ECO:0007669"/>
    <property type="project" value="TreeGrafter"/>
</dbReference>
<dbReference type="SMART" id="SM00800">
    <property type="entry name" value="uDENN"/>
    <property type="match status" value="1"/>
</dbReference>
<dbReference type="GO" id="GO:0030136">
    <property type="term" value="C:clathrin-coated vesicle"/>
    <property type="evidence" value="ECO:0007669"/>
    <property type="project" value="UniProtKB-SubCell"/>
</dbReference>
<evidence type="ECO:0000256" key="3">
    <source>
        <dbReference type="SAM" id="MobiDB-lite"/>
    </source>
</evidence>
<protein>
    <recommendedName>
        <fullName evidence="4">UDENN domain-containing protein</fullName>
    </recommendedName>
</protein>
<feature type="compositionally biased region" description="Low complexity" evidence="3">
    <location>
        <begin position="564"/>
        <end position="582"/>
    </location>
</feature>
<evidence type="ECO:0000313" key="5">
    <source>
        <dbReference type="EMBL" id="KAK3728762.1"/>
    </source>
</evidence>
<feature type="compositionally biased region" description="Polar residues" evidence="3">
    <location>
        <begin position="509"/>
        <end position="521"/>
    </location>
</feature>
<dbReference type="GO" id="GO:0032456">
    <property type="term" value="P:endocytic recycling"/>
    <property type="evidence" value="ECO:0007669"/>
    <property type="project" value="TreeGrafter"/>
</dbReference>
<feature type="compositionally biased region" description="Basic and acidic residues" evidence="3">
    <location>
        <begin position="523"/>
        <end position="533"/>
    </location>
</feature>
<dbReference type="GO" id="GO:0005829">
    <property type="term" value="C:cytosol"/>
    <property type="evidence" value="ECO:0007669"/>
    <property type="project" value="TreeGrafter"/>
</dbReference>
<organism evidence="5 6">
    <name type="scientific">Elysia crispata</name>
    <name type="common">lettuce slug</name>
    <dbReference type="NCBI Taxonomy" id="231223"/>
    <lineage>
        <taxon>Eukaryota</taxon>
        <taxon>Metazoa</taxon>
        <taxon>Spiralia</taxon>
        <taxon>Lophotrochozoa</taxon>
        <taxon>Mollusca</taxon>
        <taxon>Gastropoda</taxon>
        <taxon>Heterobranchia</taxon>
        <taxon>Euthyneura</taxon>
        <taxon>Panpulmonata</taxon>
        <taxon>Sacoglossa</taxon>
        <taxon>Placobranchoidea</taxon>
        <taxon>Plakobranchidae</taxon>
        <taxon>Elysia</taxon>
    </lineage>
</organism>
<dbReference type="InterPro" id="IPR037516">
    <property type="entry name" value="Tripartite_DENN"/>
</dbReference>
<comment type="caution">
    <text evidence="5">The sequence shown here is derived from an EMBL/GenBank/DDBJ whole genome shotgun (WGS) entry which is preliminary data.</text>
</comment>
<comment type="subcellular location">
    <subcellularLocation>
        <location evidence="1">Cytoplasmic vesicle</location>
        <location evidence="1">Clathrin-coated vesicle</location>
    </subcellularLocation>
</comment>
<keyword evidence="2" id="KW-0968">Cytoplasmic vesicle</keyword>
<feature type="compositionally biased region" description="Polar residues" evidence="3">
    <location>
        <begin position="1009"/>
        <end position="1032"/>
    </location>
</feature>
<dbReference type="FunFam" id="3.40.50.11500:FF:000004">
    <property type="entry name" value="DENN domain-containing protein 2C isoform X1"/>
    <property type="match status" value="1"/>
</dbReference>
<feature type="compositionally biased region" description="Acidic residues" evidence="3">
    <location>
        <begin position="739"/>
        <end position="749"/>
    </location>
</feature>
<dbReference type="FunFam" id="3.30.450.200:FF:000003">
    <property type="entry name" value="DENN domain containing 1A"/>
    <property type="match status" value="1"/>
</dbReference>
<dbReference type="InterPro" id="IPR005113">
    <property type="entry name" value="uDENN_dom"/>
</dbReference>
<evidence type="ECO:0000256" key="2">
    <source>
        <dbReference type="ARBA" id="ARBA00023329"/>
    </source>
</evidence>
<dbReference type="Pfam" id="PF02141">
    <property type="entry name" value="DENN"/>
    <property type="match status" value="1"/>
</dbReference>
<feature type="compositionally biased region" description="Polar residues" evidence="3">
    <location>
        <begin position="939"/>
        <end position="959"/>
    </location>
</feature>
<feature type="compositionally biased region" description="Basic and acidic residues" evidence="3">
    <location>
        <begin position="827"/>
        <end position="836"/>
    </location>
</feature>
<evidence type="ECO:0000313" key="6">
    <source>
        <dbReference type="Proteomes" id="UP001283361"/>
    </source>
</evidence>